<evidence type="ECO:0000256" key="7">
    <source>
        <dbReference type="ARBA" id="ARBA00048791"/>
    </source>
</evidence>
<evidence type="ECO:0000256" key="2">
    <source>
        <dbReference type="ARBA" id="ARBA00012515"/>
    </source>
</evidence>
<dbReference type="Proteomes" id="UP001303373">
    <property type="component" value="Chromosome 6"/>
</dbReference>
<organism evidence="8 9">
    <name type="scientific">Acrodontium crateriforme</name>
    <dbReference type="NCBI Taxonomy" id="150365"/>
    <lineage>
        <taxon>Eukaryota</taxon>
        <taxon>Fungi</taxon>
        <taxon>Dikarya</taxon>
        <taxon>Ascomycota</taxon>
        <taxon>Pezizomycotina</taxon>
        <taxon>Dothideomycetes</taxon>
        <taxon>Dothideomycetidae</taxon>
        <taxon>Mycosphaerellales</taxon>
        <taxon>Teratosphaeriaceae</taxon>
        <taxon>Acrodontium</taxon>
    </lineage>
</organism>
<keyword evidence="5" id="KW-0704">Schiff base</keyword>
<keyword evidence="3" id="KW-0963">Cytoplasm</keyword>
<keyword evidence="4" id="KW-0456">Lyase</keyword>
<dbReference type="InterPro" id="IPR002915">
    <property type="entry name" value="DeoC/FbaB/LacD_aldolase"/>
</dbReference>
<dbReference type="HAMAP" id="MF_00114">
    <property type="entry name" value="DeoC_type1"/>
    <property type="match status" value="1"/>
</dbReference>
<sequence length="282" mass="30161">MAANYTTDEWEALIHKTATTLVVSENEYECPPIGTRDFGKTIDHTLLKVEATSVQIDGICEEAKEGEFASVCVRVNYVKQCVANLKETDVKVACVIGFHEGTYDLAYKLNETKEAISSGAHELDIVLNVPDLLAKNYPTIFTELNTLRAAAPAPTILKLILETSQLNRDQIIAGAVLAHLAGFDFIKTSTGFNGQGATEENVRLMKACCESTVLPDRRRMKVKASGGVRSLGDAVRMLKAGAERLGTSAGVAITREGKAAAAAGSGEAVSFKTEGVASGEEY</sequence>
<evidence type="ECO:0000256" key="3">
    <source>
        <dbReference type="ARBA" id="ARBA00022490"/>
    </source>
</evidence>
<evidence type="ECO:0000256" key="5">
    <source>
        <dbReference type="ARBA" id="ARBA00023270"/>
    </source>
</evidence>
<dbReference type="GO" id="GO:0004139">
    <property type="term" value="F:deoxyribose-phosphate aldolase activity"/>
    <property type="evidence" value="ECO:0007669"/>
    <property type="project" value="UniProtKB-EC"/>
</dbReference>
<dbReference type="SMART" id="SM01133">
    <property type="entry name" value="DeoC"/>
    <property type="match status" value="1"/>
</dbReference>
<dbReference type="AlphaFoldDB" id="A0AAQ3MB69"/>
<dbReference type="GO" id="GO:0005737">
    <property type="term" value="C:cytoplasm"/>
    <property type="evidence" value="ECO:0007669"/>
    <property type="project" value="InterPro"/>
</dbReference>
<evidence type="ECO:0000256" key="1">
    <source>
        <dbReference type="ARBA" id="ARBA00010936"/>
    </source>
</evidence>
<dbReference type="GO" id="GO:0009264">
    <property type="term" value="P:deoxyribonucleotide catabolic process"/>
    <property type="evidence" value="ECO:0007669"/>
    <property type="project" value="InterPro"/>
</dbReference>
<dbReference type="Pfam" id="PF01791">
    <property type="entry name" value="DeoC"/>
    <property type="match status" value="1"/>
</dbReference>
<dbReference type="Gene3D" id="3.20.20.70">
    <property type="entry name" value="Aldolase class I"/>
    <property type="match status" value="1"/>
</dbReference>
<protein>
    <recommendedName>
        <fullName evidence="2">deoxyribose-phosphate aldolase</fullName>
        <ecNumber evidence="2">4.1.2.4</ecNumber>
    </recommendedName>
    <alternativeName>
        <fullName evidence="6">2-deoxy-D-ribose 5-phosphate aldolase</fullName>
    </alternativeName>
</protein>
<dbReference type="SUPFAM" id="SSF51569">
    <property type="entry name" value="Aldolase"/>
    <property type="match status" value="1"/>
</dbReference>
<evidence type="ECO:0000313" key="8">
    <source>
        <dbReference type="EMBL" id="WPH01712.1"/>
    </source>
</evidence>
<dbReference type="PANTHER" id="PTHR10889:SF1">
    <property type="entry name" value="DEOXYRIBOSE-PHOSPHATE ALDOLASE"/>
    <property type="match status" value="1"/>
</dbReference>
<proteinExistence type="inferred from homology"/>
<evidence type="ECO:0000313" key="9">
    <source>
        <dbReference type="Proteomes" id="UP001303373"/>
    </source>
</evidence>
<evidence type="ECO:0000256" key="4">
    <source>
        <dbReference type="ARBA" id="ARBA00023239"/>
    </source>
</evidence>
<accession>A0AAQ3MB69</accession>
<dbReference type="CDD" id="cd00959">
    <property type="entry name" value="DeoC"/>
    <property type="match status" value="1"/>
</dbReference>
<dbReference type="PANTHER" id="PTHR10889">
    <property type="entry name" value="DEOXYRIBOSE-PHOSPHATE ALDOLASE"/>
    <property type="match status" value="1"/>
</dbReference>
<dbReference type="InterPro" id="IPR013785">
    <property type="entry name" value="Aldolase_TIM"/>
</dbReference>
<dbReference type="NCBIfam" id="TIGR00126">
    <property type="entry name" value="deoC"/>
    <property type="match status" value="1"/>
</dbReference>
<keyword evidence="9" id="KW-1185">Reference proteome</keyword>
<evidence type="ECO:0000256" key="6">
    <source>
        <dbReference type="ARBA" id="ARBA00032755"/>
    </source>
</evidence>
<name>A0AAQ3MB69_9PEZI</name>
<reference evidence="8 9" key="1">
    <citation type="submission" date="2023-11" db="EMBL/GenBank/DDBJ databases">
        <title>An acidophilic fungus is an integral part of prey digestion in a carnivorous sundew plant.</title>
        <authorList>
            <person name="Tsai I.J."/>
        </authorList>
    </citation>
    <scope>NUCLEOTIDE SEQUENCE [LARGE SCALE GENOMIC DNA]</scope>
    <source>
        <strain evidence="8">169a</strain>
    </source>
</reference>
<comment type="catalytic activity">
    <reaction evidence="7">
        <text>2-deoxy-D-ribose 5-phosphate = D-glyceraldehyde 3-phosphate + acetaldehyde</text>
        <dbReference type="Rhea" id="RHEA:12821"/>
        <dbReference type="ChEBI" id="CHEBI:15343"/>
        <dbReference type="ChEBI" id="CHEBI:59776"/>
        <dbReference type="ChEBI" id="CHEBI:62877"/>
        <dbReference type="EC" id="4.1.2.4"/>
    </reaction>
</comment>
<dbReference type="EC" id="4.1.2.4" evidence="2"/>
<dbReference type="EMBL" id="CP138585">
    <property type="protein sequence ID" value="WPH01712.1"/>
    <property type="molecule type" value="Genomic_DNA"/>
</dbReference>
<dbReference type="InterPro" id="IPR011343">
    <property type="entry name" value="DeoC"/>
</dbReference>
<comment type="similarity">
    <text evidence="1">Belongs to the DeoC/FbaB aldolase family. DeoC type 1 subfamily.</text>
</comment>
<gene>
    <name evidence="8" type="ORF">R9X50_00456400</name>
</gene>
<dbReference type="GO" id="GO:0016052">
    <property type="term" value="P:carbohydrate catabolic process"/>
    <property type="evidence" value="ECO:0007669"/>
    <property type="project" value="TreeGrafter"/>
</dbReference>
<dbReference type="FunFam" id="3.20.20.70:FF:000044">
    <property type="entry name" value="Deoxyribose-phosphate aldolase"/>
    <property type="match status" value="1"/>
</dbReference>
<dbReference type="InterPro" id="IPR028581">
    <property type="entry name" value="DeoC_typeI"/>
</dbReference>